<dbReference type="PANTHER" id="PTHR42716:SF2">
    <property type="entry name" value="L-ASPARTATE OXIDASE, CHLOROPLASTIC"/>
    <property type="match status" value="1"/>
</dbReference>
<gene>
    <name evidence="14" type="primary">nadB</name>
    <name evidence="14" type="ORF">WJU16_14525</name>
</gene>
<comment type="cofactor">
    <cofactor evidence="1 11">
        <name>FAD</name>
        <dbReference type="ChEBI" id="CHEBI:57692"/>
    </cofactor>
</comment>
<dbReference type="InterPro" id="IPR015939">
    <property type="entry name" value="Fum_Rdtase/Succ_DH_flav-like_C"/>
</dbReference>
<evidence type="ECO:0000259" key="12">
    <source>
        <dbReference type="Pfam" id="PF00890"/>
    </source>
</evidence>
<dbReference type="InterPro" id="IPR027477">
    <property type="entry name" value="Succ_DH/fumarate_Rdtase_cat_sf"/>
</dbReference>
<reference evidence="15" key="1">
    <citation type="submission" date="2024-03" db="EMBL/GenBank/DDBJ databases">
        <title>Chitinophaga horti sp. nov., isolated from garden soil.</title>
        <authorList>
            <person name="Lee D.S."/>
            <person name="Han D.M."/>
            <person name="Baek J.H."/>
            <person name="Choi D.G."/>
            <person name="Jeon J.H."/>
            <person name="Jeon C.O."/>
        </authorList>
    </citation>
    <scope>NUCLEOTIDE SEQUENCE [LARGE SCALE GENOMIC DNA]</scope>
    <source>
        <strain evidence="15">GPA1</strain>
    </source>
</reference>
<dbReference type="InterPro" id="IPR003953">
    <property type="entry name" value="FAD-dep_OxRdtase_2_FAD-bd"/>
</dbReference>
<evidence type="ECO:0000256" key="1">
    <source>
        <dbReference type="ARBA" id="ARBA00001974"/>
    </source>
</evidence>
<dbReference type="Gene3D" id="3.90.700.10">
    <property type="entry name" value="Succinate dehydrogenase/fumarate reductase flavoprotein, catalytic domain"/>
    <property type="match status" value="1"/>
</dbReference>
<evidence type="ECO:0000256" key="5">
    <source>
        <dbReference type="ARBA" id="ARBA00022630"/>
    </source>
</evidence>
<evidence type="ECO:0000256" key="3">
    <source>
        <dbReference type="ARBA" id="ARBA00008562"/>
    </source>
</evidence>
<dbReference type="Pfam" id="PF02910">
    <property type="entry name" value="Succ_DH_flav_C"/>
    <property type="match status" value="1"/>
</dbReference>
<keyword evidence="7 11" id="KW-0274">FAD</keyword>
<dbReference type="SUPFAM" id="SSF46977">
    <property type="entry name" value="Succinate dehydrogenase/fumarate reductase flavoprotein C-terminal domain"/>
    <property type="match status" value="1"/>
</dbReference>
<dbReference type="Pfam" id="PF00890">
    <property type="entry name" value="FAD_binding_2"/>
    <property type="match status" value="1"/>
</dbReference>
<comment type="pathway">
    <text evidence="2 11">Cofactor biosynthesis; NAD(+) biosynthesis; iminoaspartate from L-aspartate (oxidase route): step 1/1.</text>
</comment>
<dbReference type="SUPFAM" id="SSF56425">
    <property type="entry name" value="Succinate dehydrogenase/fumarate reductase flavoprotein, catalytic domain"/>
    <property type="match status" value="1"/>
</dbReference>
<feature type="domain" description="FAD-dependent oxidoreductase 2 FAD-binding" evidence="12">
    <location>
        <begin position="5"/>
        <end position="394"/>
    </location>
</feature>
<comment type="catalytic activity">
    <reaction evidence="9">
        <text>L-aspartate + O2 = iminosuccinate + H2O2</text>
        <dbReference type="Rhea" id="RHEA:25876"/>
        <dbReference type="ChEBI" id="CHEBI:15379"/>
        <dbReference type="ChEBI" id="CHEBI:16240"/>
        <dbReference type="ChEBI" id="CHEBI:29991"/>
        <dbReference type="ChEBI" id="CHEBI:77875"/>
        <dbReference type="EC" id="1.4.3.16"/>
    </reaction>
    <physiologicalReaction direction="left-to-right" evidence="9">
        <dbReference type="Rhea" id="RHEA:25877"/>
    </physiologicalReaction>
</comment>
<keyword evidence="6 11" id="KW-0662">Pyridine nucleotide biosynthesis</keyword>
<dbReference type="PANTHER" id="PTHR42716">
    <property type="entry name" value="L-ASPARTATE OXIDASE"/>
    <property type="match status" value="1"/>
</dbReference>
<evidence type="ECO:0000256" key="10">
    <source>
        <dbReference type="NCBIfam" id="TIGR00551"/>
    </source>
</evidence>
<sequence>MHQTDFLVVGSGIAGLTYALKVAGEFPDKKVTIITKTREDETNTKYAQGGVAVVNDLENDSFEKHIEDTLIAGDGLCNEKIVEIVVKEGPDRVNELIAWGARFDKSPDGDLALGKEGGHSEFRVIHHKDVTGREIERALLEAVRRSKNIEVVTHCFVLDLITQHHLGYLVTKSTLDIECYGIYVLNQKTNKIEKILSRLTLLATGGNGQVYRTTTNPIIATGDGVAMVYRAKGRIENMEFIQFHPTALYQVGVSGQSFLITEAVRGDGGILRNADGEDFMHKYDQRLSLAPRDIVARAIDSEMKISGTEHVYLDCRHMDLEKFIHHFPNIYEKCRSIGIDITKDMIPVAPAAHYSCGGIKTDEFGRTSIRNLYACGECASTGLHGANRLASNSLLEAMVFAHRCFLDAKTAIVNSTIHSEVPDWNTLGTTAPKEMILITQSLKELKQIMSDYVGIVRTNVRLERAMRRLDMLHLETEALYRETAVSPQLCELRNLITAGYLIVKGAVFRKESRGLHFNTDYPVKSELVQNIIL</sequence>
<organism evidence="14 15">
    <name type="scientific">Chitinophaga pollutisoli</name>
    <dbReference type="NCBI Taxonomy" id="3133966"/>
    <lineage>
        <taxon>Bacteria</taxon>
        <taxon>Pseudomonadati</taxon>
        <taxon>Bacteroidota</taxon>
        <taxon>Chitinophagia</taxon>
        <taxon>Chitinophagales</taxon>
        <taxon>Chitinophagaceae</taxon>
        <taxon>Chitinophaga</taxon>
    </lineage>
</organism>
<dbReference type="InterPro" id="IPR037099">
    <property type="entry name" value="Fum_R/Succ_DH_flav-like_C_sf"/>
</dbReference>
<dbReference type="PRINTS" id="PR00368">
    <property type="entry name" value="FADPNR"/>
</dbReference>
<evidence type="ECO:0000256" key="2">
    <source>
        <dbReference type="ARBA" id="ARBA00004950"/>
    </source>
</evidence>
<dbReference type="Proteomes" id="UP001485459">
    <property type="component" value="Chromosome"/>
</dbReference>
<evidence type="ECO:0000256" key="11">
    <source>
        <dbReference type="RuleBase" id="RU362049"/>
    </source>
</evidence>
<proteinExistence type="inferred from homology"/>
<dbReference type="InterPro" id="IPR036188">
    <property type="entry name" value="FAD/NAD-bd_sf"/>
</dbReference>
<comment type="function">
    <text evidence="11">Catalyzes the oxidation of L-aspartate to iminoaspartate.</text>
</comment>
<evidence type="ECO:0000256" key="8">
    <source>
        <dbReference type="ARBA" id="ARBA00023002"/>
    </source>
</evidence>
<evidence type="ECO:0000313" key="15">
    <source>
        <dbReference type="Proteomes" id="UP001485459"/>
    </source>
</evidence>
<evidence type="ECO:0000256" key="7">
    <source>
        <dbReference type="ARBA" id="ARBA00022827"/>
    </source>
</evidence>
<name>A0ABZ2YIX6_9BACT</name>
<dbReference type="PIRSF" id="PIRSF000171">
    <property type="entry name" value="SDHA_APRA_LASPO"/>
    <property type="match status" value="1"/>
</dbReference>
<dbReference type="SUPFAM" id="SSF51905">
    <property type="entry name" value="FAD/NAD(P)-binding domain"/>
    <property type="match status" value="1"/>
</dbReference>
<evidence type="ECO:0000256" key="9">
    <source>
        <dbReference type="ARBA" id="ARBA00048305"/>
    </source>
</evidence>
<comment type="similarity">
    <text evidence="3 11">Belongs to the FAD-dependent oxidoreductase 2 family. NadB subfamily.</text>
</comment>
<protein>
    <recommendedName>
        <fullName evidence="4 10">L-aspartate oxidase</fullName>
        <ecNumber evidence="4 10">1.4.3.16</ecNumber>
    </recommendedName>
</protein>
<dbReference type="GO" id="GO:0008734">
    <property type="term" value="F:L-aspartate oxidase activity"/>
    <property type="evidence" value="ECO:0007669"/>
    <property type="project" value="UniProtKB-EC"/>
</dbReference>
<comment type="subcellular location">
    <subcellularLocation>
        <location evidence="11">Cytoplasm</location>
    </subcellularLocation>
</comment>
<dbReference type="EMBL" id="CP149822">
    <property type="protein sequence ID" value="WZN39217.1"/>
    <property type="molecule type" value="Genomic_DNA"/>
</dbReference>
<accession>A0ABZ2YIX6</accession>
<dbReference type="EC" id="1.4.3.16" evidence="4 10"/>
<keyword evidence="8 11" id="KW-0560">Oxidoreductase</keyword>
<feature type="domain" description="Fumarate reductase/succinate dehydrogenase flavoprotein-like C-terminal" evidence="13">
    <location>
        <begin position="443"/>
        <end position="524"/>
    </location>
</feature>
<dbReference type="NCBIfam" id="TIGR00551">
    <property type="entry name" value="nadB"/>
    <property type="match status" value="1"/>
</dbReference>
<keyword evidence="5 11" id="KW-0285">Flavoprotein</keyword>
<evidence type="ECO:0000256" key="6">
    <source>
        <dbReference type="ARBA" id="ARBA00022642"/>
    </source>
</evidence>
<dbReference type="Gene3D" id="1.20.58.100">
    <property type="entry name" value="Fumarate reductase/succinate dehydrogenase flavoprotein-like, C-terminal domain"/>
    <property type="match status" value="1"/>
</dbReference>
<evidence type="ECO:0000313" key="14">
    <source>
        <dbReference type="EMBL" id="WZN39217.1"/>
    </source>
</evidence>
<keyword evidence="15" id="KW-1185">Reference proteome</keyword>
<evidence type="ECO:0000259" key="13">
    <source>
        <dbReference type="Pfam" id="PF02910"/>
    </source>
</evidence>
<dbReference type="RefSeq" id="WP_341834211.1">
    <property type="nucleotide sequence ID" value="NZ_CP149822.1"/>
</dbReference>
<evidence type="ECO:0000256" key="4">
    <source>
        <dbReference type="ARBA" id="ARBA00012173"/>
    </source>
</evidence>
<dbReference type="Gene3D" id="3.50.50.60">
    <property type="entry name" value="FAD/NAD(P)-binding domain"/>
    <property type="match status" value="1"/>
</dbReference>
<dbReference type="InterPro" id="IPR005288">
    <property type="entry name" value="NadB"/>
</dbReference>